<keyword evidence="2" id="KW-1185">Reference proteome</keyword>
<protein>
    <submittedName>
        <fullName evidence="1">Uncharacterized protein</fullName>
    </submittedName>
</protein>
<reference evidence="1 2" key="1">
    <citation type="submission" date="2018-06" db="EMBL/GenBank/DDBJ databases">
        <title>The Genome of Cuscuta australis (Dodder) Provides Insight into the Evolution of Plant Parasitism.</title>
        <authorList>
            <person name="Liu H."/>
        </authorList>
    </citation>
    <scope>NUCLEOTIDE SEQUENCE [LARGE SCALE GENOMIC DNA]</scope>
    <source>
        <strain evidence="2">cv. Yunnan</strain>
        <tissue evidence="1">Vines</tissue>
    </source>
</reference>
<name>A0A328E103_9ASTE</name>
<dbReference type="AlphaFoldDB" id="A0A328E103"/>
<dbReference type="Proteomes" id="UP000249390">
    <property type="component" value="Unassembled WGS sequence"/>
</dbReference>
<sequence>MAVGVGREREKLTTPFAFHSLAAAPGKVLRLFTHRFKPFRVFDFCNLALESAIPVLRSTPAGICNFCVSSSD</sequence>
<evidence type="ECO:0000313" key="2">
    <source>
        <dbReference type="Proteomes" id="UP000249390"/>
    </source>
</evidence>
<comment type="caution">
    <text evidence="1">The sequence shown here is derived from an EMBL/GenBank/DDBJ whole genome shotgun (WGS) entry which is preliminary data.</text>
</comment>
<gene>
    <name evidence="1" type="ORF">DM860_016925</name>
</gene>
<proteinExistence type="predicted"/>
<dbReference type="EMBL" id="NQVE01000060">
    <property type="protein sequence ID" value="RAL50458.1"/>
    <property type="molecule type" value="Genomic_DNA"/>
</dbReference>
<accession>A0A328E103</accession>
<organism evidence="1 2">
    <name type="scientific">Cuscuta australis</name>
    <dbReference type="NCBI Taxonomy" id="267555"/>
    <lineage>
        <taxon>Eukaryota</taxon>
        <taxon>Viridiplantae</taxon>
        <taxon>Streptophyta</taxon>
        <taxon>Embryophyta</taxon>
        <taxon>Tracheophyta</taxon>
        <taxon>Spermatophyta</taxon>
        <taxon>Magnoliopsida</taxon>
        <taxon>eudicotyledons</taxon>
        <taxon>Gunneridae</taxon>
        <taxon>Pentapetalae</taxon>
        <taxon>asterids</taxon>
        <taxon>lamiids</taxon>
        <taxon>Solanales</taxon>
        <taxon>Convolvulaceae</taxon>
        <taxon>Cuscuteae</taxon>
        <taxon>Cuscuta</taxon>
        <taxon>Cuscuta subgen. Grammica</taxon>
        <taxon>Cuscuta sect. Cleistogrammica</taxon>
    </lineage>
</organism>
<evidence type="ECO:0000313" key="1">
    <source>
        <dbReference type="EMBL" id="RAL50458.1"/>
    </source>
</evidence>